<evidence type="ECO:0000259" key="6">
    <source>
        <dbReference type="Pfam" id="PF08398"/>
    </source>
</evidence>
<evidence type="ECO:0000313" key="8">
    <source>
        <dbReference type="Proteomes" id="UP001238893"/>
    </source>
</evidence>
<proteinExistence type="predicted"/>
<keyword evidence="8" id="KW-1185">Reference proteome</keyword>
<protein>
    <submittedName>
        <fullName evidence="7">VP</fullName>
    </submittedName>
</protein>
<reference evidence="7 8" key="1">
    <citation type="submission" date="2019-07" db="EMBL/GenBank/DDBJ databases">
        <authorList>
            <person name="Jackson E.W."/>
        </authorList>
    </citation>
    <scope>NUCLEOTIDE SEQUENCE [LARGE SCALE GENOMIC DNA]</scope>
</reference>
<gene>
    <name evidence="7" type="primary">VP</name>
</gene>
<keyword evidence="4" id="KW-0946">Virion</keyword>
<feature type="region of interest" description="Disordered" evidence="5">
    <location>
        <begin position="318"/>
        <end position="388"/>
    </location>
</feature>
<sequence length="933" mass="101658">MSGEVFTRIREGLRLRRPIGYRQLLRIHQSGGRAGFIRVGENLYLAGDEGAITNFVDPAEFESLEDVLYENQGVQQEAIEEIQLDEIEINSSDTTPLLEETSFSATPALAEAGGVAAGTSAAAPSVGTVVTGVAVTAGLITIGTTVGLLSSDSDNTSDHQDPVVSLPDHRYIGPGNTVDETEPVDVDDDIAREHDIAYEKANTQEDVQEADRQGASEFLSDVIHNNNPHSIAGYIGLKAKEKVESVLGVQYPPNLPISSSGMSHRSEGSYEASHRISRRALGKYDIDRDPSRHPDFPTQKGQQQYAWAQWNRARQRHNLPRVDPPPRLGINVTQRPRVEGRGDSRSRPSSASISFREWKARRRGESGPLIDGFNRQREQQEARNDHMLNTVVASELDDSERMEVEDIIRQAEGGSISIADFDDTDGAGPSNMNTRGQKRGNDAGQGGSGAPPNPAEAVGAATASGTGHNSQSDGGFDSAQGPESFLPKGGYKANGGTMMFKKVHRMKSWAIPYWNLADATAFSGANLVTTPLAKIPWEYAFFYLSPEEFNLLPAGSYIDSVSIDVMQTVASTGYPTGGTTSSTATTNHPKVLCIGKDLERKMRGGVDRAVALNDTMIPTNLTSVTPVYDDFIAKQYGTDQSSADNAITVPGCAHKIPYYNYNHFCIYQPNATQAAARGFTAANAPGFEYFQNTITEMNSNDTTWDHVDSMHYKFTNAPIGEQYRQLEIQTDNFAQSVGNAQYYNAVRNIGAIDPNEEVTFTETIIPSGASSIPIVTYKSAPMEKGSHYVRGDSAGKPSRQPSFHIGMRSIDKQIPSSTSSRSSDFVQAIIEFEITATMIINLPSYPNRFVRPKFYNTSLENAAQGIGLYPESGPDKVVSFNLLNSTNVAPPVAALDQNNEDQPTEDDMVPTLSRMTRPRRSVPRIAACKKKTK</sequence>
<dbReference type="InterPro" id="IPR016184">
    <property type="entry name" value="Capsid/spike_ssDNA_virus"/>
</dbReference>
<dbReference type="GO" id="GO:0039615">
    <property type="term" value="C:T=1 icosahedral viral capsid"/>
    <property type="evidence" value="ECO:0007669"/>
    <property type="project" value="UniProtKB-KW"/>
</dbReference>
<evidence type="ECO:0000256" key="2">
    <source>
        <dbReference type="ARBA" id="ARBA00022431"/>
    </source>
</evidence>
<evidence type="ECO:0000256" key="4">
    <source>
        <dbReference type="ARBA" id="ARBA00022844"/>
    </source>
</evidence>
<feature type="region of interest" description="Disordered" evidence="5">
    <location>
        <begin position="413"/>
        <end position="488"/>
    </location>
</feature>
<feature type="region of interest" description="Disordered" evidence="5">
    <location>
        <begin position="895"/>
        <end position="933"/>
    </location>
</feature>
<dbReference type="GO" id="GO:0005198">
    <property type="term" value="F:structural molecule activity"/>
    <property type="evidence" value="ECO:0007669"/>
    <property type="project" value="InterPro"/>
</dbReference>
<feature type="compositionally biased region" description="Basic residues" evidence="5">
    <location>
        <begin position="916"/>
        <end position="933"/>
    </location>
</feature>
<feature type="compositionally biased region" description="Polar residues" evidence="5">
    <location>
        <begin position="463"/>
        <end position="473"/>
    </location>
</feature>
<keyword evidence="2" id="KW-1140">T=1 icosahedral capsid protein</keyword>
<accession>A0A6B9R5M4</accession>
<keyword evidence="3" id="KW-0167">Capsid protein</keyword>
<evidence type="ECO:0000256" key="1">
    <source>
        <dbReference type="ARBA" id="ARBA00004328"/>
    </source>
</evidence>
<feature type="compositionally biased region" description="Basic and acidic residues" evidence="5">
    <location>
        <begin position="374"/>
        <end position="386"/>
    </location>
</feature>
<dbReference type="InterPro" id="IPR013607">
    <property type="entry name" value="Phospholipase_A2-like"/>
</dbReference>
<dbReference type="InterPro" id="IPR003433">
    <property type="entry name" value="Capsid_VP4_densovirus"/>
</dbReference>
<feature type="compositionally biased region" description="Acidic residues" evidence="5">
    <location>
        <begin position="898"/>
        <end position="908"/>
    </location>
</feature>
<dbReference type="Proteomes" id="UP001238893">
    <property type="component" value="Segment"/>
</dbReference>
<feature type="compositionally biased region" description="Basic and acidic residues" evidence="5">
    <location>
        <begin position="336"/>
        <end position="346"/>
    </location>
</feature>
<dbReference type="Pfam" id="PF08398">
    <property type="entry name" value="Phospholip_A2_4"/>
    <property type="match status" value="1"/>
</dbReference>
<dbReference type="EMBL" id="MN190158">
    <property type="protein sequence ID" value="QHG62572.1"/>
    <property type="molecule type" value="Genomic_DNA"/>
</dbReference>
<evidence type="ECO:0000313" key="7">
    <source>
        <dbReference type="EMBL" id="QHG62572.1"/>
    </source>
</evidence>
<evidence type="ECO:0000256" key="5">
    <source>
        <dbReference type="SAM" id="MobiDB-lite"/>
    </source>
</evidence>
<evidence type="ECO:0000256" key="3">
    <source>
        <dbReference type="ARBA" id="ARBA00022561"/>
    </source>
</evidence>
<name>A0A6B9R5M4_9VIRU</name>
<dbReference type="Pfam" id="PF02336">
    <property type="entry name" value="Denso_VP4"/>
    <property type="match status" value="1"/>
</dbReference>
<comment type="subcellular location">
    <subcellularLocation>
        <location evidence="1">Virion</location>
    </subcellularLocation>
</comment>
<feature type="domain" description="Phospholipase A2-like" evidence="6">
    <location>
        <begin position="164"/>
        <end position="211"/>
    </location>
</feature>
<dbReference type="SUPFAM" id="SSF88645">
    <property type="entry name" value="ssDNA viruses"/>
    <property type="match status" value="1"/>
</dbReference>
<organism evidence="7 8">
    <name type="scientific">Asterias forbesi-associated densovirus</name>
    <dbReference type="NCBI Taxonomy" id="3071312"/>
    <lineage>
        <taxon>Viruses</taxon>
        <taxon>Monodnaviria</taxon>
        <taxon>Shotokuvirae</taxon>
        <taxon>Cossaviricota</taxon>
        <taxon>Quintoviricetes</taxon>
        <taxon>Piccovirales</taxon>
        <taxon>Parvoviridae</taxon>
        <taxon>Densovirinae</taxon>
        <taxon>Aquambidensovirus</taxon>
        <taxon>Aquambidensovirus asteroid2</taxon>
    </lineage>
</organism>
<reference evidence="7 8" key="2">
    <citation type="submission" date="2023-09" db="EMBL/GenBank/DDBJ databases">
        <title>A highly prevalent and persistent densovirus discovered among sea stars from the Atlantic Coast of the United States.</title>
        <authorList>
            <person name="Pepe-Ranney C."/>
            <person name="Johnson M.R."/>
            <person name="Stein D."/>
            <person name="Distel D.L."/>
            <person name="Hewson I."/>
        </authorList>
    </citation>
    <scope>NUCLEOTIDE SEQUENCE [LARGE SCALE GENOMIC DNA]</scope>
</reference>